<evidence type="ECO:0000313" key="1">
    <source>
        <dbReference type="EMBL" id="PKQ69780.1"/>
    </source>
</evidence>
<name>A0A2N3IHE7_9BACT</name>
<dbReference type="EMBL" id="NKXO01000016">
    <property type="protein sequence ID" value="PKQ69780.1"/>
    <property type="molecule type" value="Genomic_DNA"/>
</dbReference>
<sequence length="136" mass="16146">MKKLILLSALLSACQVSETKKENNSPHQKLFEEVMAIHDEVMPSHHIIAKYRDTLTMELQELEKQKDTAKIGKFKQIHQELDYAYKAMDLWMREFDENWDKKSPDEQKAYLEKEKEKISKVSEKMKKSLEMAKSRK</sequence>
<accession>A0A2N3IHE7</accession>
<evidence type="ECO:0000313" key="2">
    <source>
        <dbReference type="Proteomes" id="UP000233387"/>
    </source>
</evidence>
<reference evidence="1 2" key="1">
    <citation type="submission" date="2017-06" db="EMBL/GenBank/DDBJ databases">
        <title>Raineya orbicola gen. nov., sp. nov. a slightly thermophilic bacterium of the phylum Bacteroidetes and the description of Raineyaceae fam. nov.</title>
        <authorList>
            <person name="Albuquerque L."/>
            <person name="Polonia A.R.M."/>
            <person name="Barroso C."/>
            <person name="Froufe H.J.C."/>
            <person name="Lage O."/>
            <person name="Lobo-Da-Cunha A."/>
            <person name="Egas C."/>
            <person name="Da Costa M.S."/>
        </authorList>
    </citation>
    <scope>NUCLEOTIDE SEQUENCE [LARGE SCALE GENOMIC DNA]</scope>
    <source>
        <strain evidence="1 2">SPSPC-11</strain>
    </source>
</reference>
<dbReference type="AlphaFoldDB" id="A0A2N3IHE7"/>
<gene>
    <name evidence="1" type="ORF">Rain11_1235</name>
</gene>
<organism evidence="1 2">
    <name type="scientific">Raineya orbicola</name>
    <dbReference type="NCBI Taxonomy" id="2016530"/>
    <lineage>
        <taxon>Bacteria</taxon>
        <taxon>Pseudomonadati</taxon>
        <taxon>Bacteroidota</taxon>
        <taxon>Cytophagia</taxon>
        <taxon>Cytophagales</taxon>
        <taxon>Raineyaceae</taxon>
        <taxon>Raineya</taxon>
    </lineage>
</organism>
<keyword evidence="2" id="KW-1185">Reference proteome</keyword>
<dbReference type="RefSeq" id="WP_101358502.1">
    <property type="nucleotide sequence ID" value="NZ_NKXO01000016.1"/>
</dbReference>
<proteinExistence type="predicted"/>
<dbReference type="Proteomes" id="UP000233387">
    <property type="component" value="Unassembled WGS sequence"/>
</dbReference>
<dbReference type="OrthoDB" id="1436925at2"/>
<comment type="caution">
    <text evidence="1">The sequence shown here is derived from an EMBL/GenBank/DDBJ whole genome shotgun (WGS) entry which is preliminary data.</text>
</comment>
<protein>
    <recommendedName>
        <fullName evidence="3">Viral A-type inclusion protein</fullName>
    </recommendedName>
</protein>
<evidence type="ECO:0008006" key="3">
    <source>
        <dbReference type="Google" id="ProtNLM"/>
    </source>
</evidence>